<evidence type="ECO:0000313" key="1">
    <source>
        <dbReference type="EMBL" id="GIF98766.1"/>
    </source>
</evidence>
<accession>A0A8J3K8S6</accession>
<reference evidence="1 2" key="1">
    <citation type="submission" date="2021-01" db="EMBL/GenBank/DDBJ databases">
        <title>Whole genome shotgun sequence of Catellatospora citrea NBRC 14495.</title>
        <authorList>
            <person name="Komaki H."/>
            <person name="Tamura T."/>
        </authorList>
    </citation>
    <scope>NUCLEOTIDE SEQUENCE [LARGE SCALE GENOMIC DNA]</scope>
    <source>
        <strain evidence="1 2">NBRC 14495</strain>
    </source>
</reference>
<organism evidence="1 2">
    <name type="scientific">Catellatospora citrea</name>
    <dbReference type="NCBI Taxonomy" id="53366"/>
    <lineage>
        <taxon>Bacteria</taxon>
        <taxon>Bacillati</taxon>
        <taxon>Actinomycetota</taxon>
        <taxon>Actinomycetes</taxon>
        <taxon>Micromonosporales</taxon>
        <taxon>Micromonosporaceae</taxon>
        <taxon>Catellatospora</taxon>
    </lineage>
</organism>
<dbReference type="AlphaFoldDB" id="A0A8J3K8S6"/>
<proteinExistence type="predicted"/>
<keyword evidence="2" id="KW-1185">Reference proteome</keyword>
<name>A0A8J3K8S6_9ACTN</name>
<evidence type="ECO:0000313" key="2">
    <source>
        <dbReference type="Proteomes" id="UP000659904"/>
    </source>
</evidence>
<sequence>MPNPTHPIQDLIPTPASSRADVDYYQQYAELAARTHRAVIAAMAEGTICPSGAAGVLAEWGLPPLPKPWSVAVTPQSPVEVPHHHPVGDCDADAVGRIRLELLRRAIRSRAITAVASGDLGRLRDPAARVDRFLIDIGLDPLPRAWLVCVNAATTLTLAAVGDDQARTTVWAAFAARTCHQRISVEDFFIDTYAQGLEDGRWQAGCGEILRVWVRATSEHAAADAATRLVRAHLDALALPQLHGHRLRITGAAQTIDPVLDPAHD</sequence>
<protein>
    <submittedName>
        <fullName evidence="1">Uncharacterized protein</fullName>
    </submittedName>
</protein>
<dbReference type="RefSeq" id="WP_120319062.1">
    <property type="nucleotide sequence ID" value="NZ_BONH01000017.1"/>
</dbReference>
<gene>
    <name evidence="1" type="ORF">Cci01nite_38600</name>
</gene>
<dbReference type="EMBL" id="BONH01000017">
    <property type="protein sequence ID" value="GIF98766.1"/>
    <property type="molecule type" value="Genomic_DNA"/>
</dbReference>
<comment type="caution">
    <text evidence="1">The sequence shown here is derived from an EMBL/GenBank/DDBJ whole genome shotgun (WGS) entry which is preliminary data.</text>
</comment>
<dbReference type="Proteomes" id="UP000659904">
    <property type="component" value="Unassembled WGS sequence"/>
</dbReference>